<reference evidence="4" key="1">
    <citation type="submission" date="2020-08" db="EMBL/GenBank/DDBJ databases">
        <title>Whole genome shotgun sequence of Polymorphospora rubra NBRC 101157.</title>
        <authorList>
            <person name="Komaki H."/>
            <person name="Tamura T."/>
        </authorList>
    </citation>
    <scope>NUCLEOTIDE SEQUENCE</scope>
    <source>
        <strain evidence="4">NBRC 101157</strain>
    </source>
</reference>
<accession>A0A810N6P7</accession>
<dbReference type="AlphaFoldDB" id="A0A810N6P7"/>
<proteinExistence type="inferred from homology"/>
<evidence type="ECO:0000256" key="2">
    <source>
        <dbReference type="ARBA" id="ARBA00022801"/>
    </source>
</evidence>
<dbReference type="InterPro" id="IPR029058">
    <property type="entry name" value="AB_hydrolase_fold"/>
</dbReference>
<dbReference type="InterPro" id="IPR020802">
    <property type="entry name" value="TesA-like"/>
</dbReference>
<gene>
    <name evidence="4" type="ORF">Prubr_56810</name>
</gene>
<evidence type="ECO:0000313" key="5">
    <source>
        <dbReference type="Proteomes" id="UP000680866"/>
    </source>
</evidence>
<dbReference type="InterPro" id="IPR001031">
    <property type="entry name" value="Thioesterase"/>
</dbReference>
<dbReference type="KEGG" id="pry:Prubr_56810"/>
<dbReference type="InterPro" id="IPR012223">
    <property type="entry name" value="TEII"/>
</dbReference>
<dbReference type="GO" id="GO:0008610">
    <property type="term" value="P:lipid biosynthetic process"/>
    <property type="evidence" value="ECO:0007669"/>
    <property type="project" value="TreeGrafter"/>
</dbReference>
<evidence type="ECO:0000259" key="3">
    <source>
        <dbReference type="SMART" id="SM00824"/>
    </source>
</evidence>
<dbReference type="SUPFAM" id="SSF53474">
    <property type="entry name" value="alpha/beta-Hydrolases"/>
    <property type="match status" value="1"/>
</dbReference>
<dbReference type="Proteomes" id="UP000680866">
    <property type="component" value="Chromosome"/>
</dbReference>
<evidence type="ECO:0000256" key="1">
    <source>
        <dbReference type="ARBA" id="ARBA00007169"/>
    </source>
</evidence>
<evidence type="ECO:0000313" key="4">
    <source>
        <dbReference type="EMBL" id="BCJ68660.1"/>
    </source>
</evidence>
<dbReference type="Pfam" id="PF00975">
    <property type="entry name" value="Thioesterase"/>
    <property type="match status" value="1"/>
</dbReference>
<protein>
    <submittedName>
        <fullName evidence="4">Thioesterase</fullName>
    </submittedName>
</protein>
<dbReference type="SMART" id="SM00824">
    <property type="entry name" value="PKS_TE"/>
    <property type="match status" value="1"/>
</dbReference>
<name>A0A810N6P7_9ACTN</name>
<organism evidence="4 5">
    <name type="scientific">Polymorphospora rubra</name>
    <dbReference type="NCBI Taxonomy" id="338584"/>
    <lineage>
        <taxon>Bacteria</taxon>
        <taxon>Bacillati</taxon>
        <taxon>Actinomycetota</taxon>
        <taxon>Actinomycetes</taxon>
        <taxon>Micromonosporales</taxon>
        <taxon>Micromonosporaceae</taxon>
        <taxon>Polymorphospora</taxon>
    </lineage>
</organism>
<keyword evidence="5" id="KW-1185">Reference proteome</keyword>
<comment type="similarity">
    <text evidence="1">Belongs to the thioesterase family.</text>
</comment>
<sequence>MTAPSMDVELWVRRFHPGPAWGPRLVCFPHAGGSAVAFHPTSKALSPVAEVLSLQYPGRQDRLGEPCLDNIAELADAIVAVLAPKLDRPLVFLGHSMGAVLAFEVAVRLERRGVVLRRLFASGRRAPSRVRDESIHLGPDAELVAEVQRLSGTDESLLTDPAVLSIVLPALRADYRAVETYRHDGGARLRCPVTVLTGDRDPRVSLDEASDWADHTTADCDVKVFAGGHFFLNDHPAQINDLLAAELSRPAG</sequence>
<dbReference type="PANTHER" id="PTHR11487">
    <property type="entry name" value="THIOESTERASE"/>
    <property type="match status" value="1"/>
</dbReference>
<dbReference type="Gene3D" id="3.40.50.1820">
    <property type="entry name" value="alpha/beta hydrolase"/>
    <property type="match status" value="1"/>
</dbReference>
<keyword evidence="2" id="KW-0378">Hydrolase</keyword>
<dbReference type="GO" id="GO:0016787">
    <property type="term" value="F:hydrolase activity"/>
    <property type="evidence" value="ECO:0007669"/>
    <property type="project" value="UniProtKB-KW"/>
</dbReference>
<dbReference type="EMBL" id="AP023359">
    <property type="protein sequence ID" value="BCJ68660.1"/>
    <property type="molecule type" value="Genomic_DNA"/>
</dbReference>
<feature type="domain" description="Thioesterase TesA-like" evidence="3">
    <location>
        <begin position="26"/>
        <end position="247"/>
    </location>
</feature>
<dbReference type="PANTHER" id="PTHR11487:SF0">
    <property type="entry name" value="S-ACYL FATTY ACID SYNTHASE THIOESTERASE, MEDIUM CHAIN"/>
    <property type="match status" value="1"/>
</dbReference>